<sequence>MQRIPPPDNNYFSLRPDEAAFFKAQTGIEDDEELKKHIISVQRKAYEFAPYPCIRLFTFLDFLMGRLPAYQQLVKIGREREDAIFLDIAACFGLDARRAIADGFPAQNVIISDLRPELLDYGHDFFKTTPATYPVHHLACDAFDPTMLEVVAPSYEIPSSPRPDLNSLKSLNPLHGRVSATYAGMFFHIFDEAQQLHLARALAGLLSPIPGSLIFGIHTGAAEKGTKQLKKFGAATQMFCHSPESWQAMWAEVFAGKEETVKVEARVKTYQTKAGELEALEWSVTRL</sequence>
<evidence type="ECO:0000313" key="5">
    <source>
        <dbReference type="EMBL" id="EIW76275.1"/>
    </source>
</evidence>
<dbReference type="InterPro" id="IPR051654">
    <property type="entry name" value="Meroterpenoid_MTases"/>
</dbReference>
<evidence type="ECO:0008006" key="7">
    <source>
        <dbReference type="Google" id="ProtNLM"/>
    </source>
</evidence>
<protein>
    <recommendedName>
        <fullName evidence="7">Methyltransferase domain-containing protein</fullName>
    </recommendedName>
</protein>
<comment type="caution">
    <text evidence="5">The sequence shown here is derived from an EMBL/GenBank/DDBJ whole genome shotgun (WGS) entry which is preliminary data.</text>
</comment>
<keyword evidence="6" id="KW-1185">Reference proteome</keyword>
<dbReference type="InterPro" id="IPR029063">
    <property type="entry name" value="SAM-dependent_MTases_sf"/>
</dbReference>
<comment type="pathway">
    <text evidence="1">Secondary metabolite biosynthesis.</text>
</comment>
<dbReference type="Proteomes" id="UP000053558">
    <property type="component" value="Unassembled WGS sequence"/>
</dbReference>
<dbReference type="OrthoDB" id="2094832at2759"/>
<dbReference type="Gene3D" id="3.40.50.150">
    <property type="entry name" value="Vaccinia Virus protein VP39"/>
    <property type="match status" value="1"/>
</dbReference>
<accession>A0A5M3MCA5</accession>
<dbReference type="EMBL" id="JH711586">
    <property type="protein sequence ID" value="EIW76275.1"/>
    <property type="molecule type" value="Genomic_DNA"/>
</dbReference>
<dbReference type="RefSeq" id="XP_007773302.1">
    <property type="nucleotide sequence ID" value="XM_007775112.1"/>
</dbReference>
<reference evidence="6" key="1">
    <citation type="journal article" date="2012" name="Science">
        <title>The Paleozoic origin of enzymatic lignin decomposition reconstructed from 31 fungal genomes.</title>
        <authorList>
            <person name="Floudas D."/>
            <person name="Binder M."/>
            <person name="Riley R."/>
            <person name="Barry K."/>
            <person name="Blanchette R.A."/>
            <person name="Henrissat B."/>
            <person name="Martinez A.T."/>
            <person name="Otillar R."/>
            <person name="Spatafora J.W."/>
            <person name="Yadav J.S."/>
            <person name="Aerts A."/>
            <person name="Benoit I."/>
            <person name="Boyd A."/>
            <person name="Carlson A."/>
            <person name="Copeland A."/>
            <person name="Coutinho P.M."/>
            <person name="de Vries R.P."/>
            <person name="Ferreira P."/>
            <person name="Findley K."/>
            <person name="Foster B."/>
            <person name="Gaskell J."/>
            <person name="Glotzer D."/>
            <person name="Gorecki P."/>
            <person name="Heitman J."/>
            <person name="Hesse C."/>
            <person name="Hori C."/>
            <person name="Igarashi K."/>
            <person name="Jurgens J.A."/>
            <person name="Kallen N."/>
            <person name="Kersten P."/>
            <person name="Kohler A."/>
            <person name="Kuees U."/>
            <person name="Kumar T.K.A."/>
            <person name="Kuo A."/>
            <person name="LaButti K."/>
            <person name="Larrondo L.F."/>
            <person name="Lindquist E."/>
            <person name="Ling A."/>
            <person name="Lombard V."/>
            <person name="Lucas S."/>
            <person name="Lundell T."/>
            <person name="Martin R."/>
            <person name="McLaughlin D.J."/>
            <person name="Morgenstern I."/>
            <person name="Morin E."/>
            <person name="Murat C."/>
            <person name="Nagy L.G."/>
            <person name="Nolan M."/>
            <person name="Ohm R.A."/>
            <person name="Patyshakuliyeva A."/>
            <person name="Rokas A."/>
            <person name="Ruiz-Duenas F.J."/>
            <person name="Sabat G."/>
            <person name="Salamov A."/>
            <person name="Samejima M."/>
            <person name="Schmutz J."/>
            <person name="Slot J.C."/>
            <person name="St John F."/>
            <person name="Stenlid J."/>
            <person name="Sun H."/>
            <person name="Sun S."/>
            <person name="Syed K."/>
            <person name="Tsang A."/>
            <person name="Wiebenga A."/>
            <person name="Young D."/>
            <person name="Pisabarro A."/>
            <person name="Eastwood D.C."/>
            <person name="Martin F."/>
            <person name="Cullen D."/>
            <person name="Grigoriev I.V."/>
            <person name="Hibbett D.S."/>
        </authorList>
    </citation>
    <scope>NUCLEOTIDE SEQUENCE [LARGE SCALE GENOMIC DNA]</scope>
    <source>
        <strain evidence="6">RWD-64-598 SS2</strain>
    </source>
</reference>
<name>A0A5M3MCA5_CONPW</name>
<dbReference type="PANTHER" id="PTHR35897">
    <property type="entry name" value="METHYLTRANSFERASE AUSD"/>
    <property type="match status" value="1"/>
</dbReference>
<dbReference type="KEGG" id="cput:CONPUDRAFT_63957"/>
<proteinExistence type="inferred from homology"/>
<evidence type="ECO:0000256" key="2">
    <source>
        <dbReference type="ARBA" id="ARBA00022679"/>
    </source>
</evidence>
<dbReference type="OMA" id="HEWGMED"/>
<evidence type="ECO:0000256" key="3">
    <source>
        <dbReference type="ARBA" id="ARBA00022691"/>
    </source>
</evidence>
<keyword evidence="3" id="KW-0949">S-adenosyl-L-methionine</keyword>
<dbReference type="AlphaFoldDB" id="A0A5M3MCA5"/>
<evidence type="ECO:0000256" key="4">
    <source>
        <dbReference type="ARBA" id="ARBA00038314"/>
    </source>
</evidence>
<comment type="similarity">
    <text evidence="4">Belongs to the class I-like SAM-binding methyltransferase superfamily.</text>
</comment>
<dbReference type="PANTHER" id="PTHR35897:SF1">
    <property type="entry name" value="METHYLTRANSFERASE AUSD"/>
    <property type="match status" value="1"/>
</dbReference>
<gene>
    <name evidence="5" type="ORF">CONPUDRAFT_63957</name>
</gene>
<dbReference type="GO" id="GO:0016740">
    <property type="term" value="F:transferase activity"/>
    <property type="evidence" value="ECO:0007669"/>
    <property type="project" value="UniProtKB-KW"/>
</dbReference>
<evidence type="ECO:0000256" key="1">
    <source>
        <dbReference type="ARBA" id="ARBA00005179"/>
    </source>
</evidence>
<evidence type="ECO:0000313" key="6">
    <source>
        <dbReference type="Proteomes" id="UP000053558"/>
    </source>
</evidence>
<organism evidence="5 6">
    <name type="scientific">Coniophora puteana (strain RWD-64-598)</name>
    <name type="common">Brown rot fungus</name>
    <dbReference type="NCBI Taxonomy" id="741705"/>
    <lineage>
        <taxon>Eukaryota</taxon>
        <taxon>Fungi</taxon>
        <taxon>Dikarya</taxon>
        <taxon>Basidiomycota</taxon>
        <taxon>Agaricomycotina</taxon>
        <taxon>Agaricomycetes</taxon>
        <taxon>Agaricomycetidae</taxon>
        <taxon>Boletales</taxon>
        <taxon>Coniophorineae</taxon>
        <taxon>Coniophoraceae</taxon>
        <taxon>Coniophora</taxon>
    </lineage>
</organism>
<keyword evidence="2" id="KW-0808">Transferase</keyword>
<dbReference type="GeneID" id="19208327"/>